<gene>
    <name evidence="1" type="ORF">Patl1_24881</name>
</gene>
<dbReference type="Proteomes" id="UP001164250">
    <property type="component" value="Chromosome 7"/>
</dbReference>
<protein>
    <submittedName>
        <fullName evidence="1">Uncharacterized protein</fullName>
    </submittedName>
</protein>
<dbReference type="EMBL" id="CM047903">
    <property type="protein sequence ID" value="KAJ0091955.1"/>
    <property type="molecule type" value="Genomic_DNA"/>
</dbReference>
<name>A0ACC1AZ28_9ROSI</name>
<keyword evidence="2" id="KW-1185">Reference proteome</keyword>
<reference evidence="2" key="1">
    <citation type="journal article" date="2023" name="G3 (Bethesda)">
        <title>Genome assembly and association tests identify interacting loci associated with vigor, precocity, and sex in interspecific pistachio rootstocks.</title>
        <authorList>
            <person name="Palmer W."/>
            <person name="Jacygrad E."/>
            <person name="Sagayaradj S."/>
            <person name="Cavanaugh K."/>
            <person name="Han R."/>
            <person name="Bertier L."/>
            <person name="Beede B."/>
            <person name="Kafkas S."/>
            <person name="Golino D."/>
            <person name="Preece J."/>
            <person name="Michelmore R."/>
        </authorList>
    </citation>
    <scope>NUCLEOTIDE SEQUENCE [LARGE SCALE GENOMIC DNA]</scope>
</reference>
<accession>A0ACC1AZ28</accession>
<evidence type="ECO:0000313" key="1">
    <source>
        <dbReference type="EMBL" id="KAJ0091955.1"/>
    </source>
</evidence>
<evidence type="ECO:0000313" key="2">
    <source>
        <dbReference type="Proteomes" id="UP001164250"/>
    </source>
</evidence>
<comment type="caution">
    <text evidence="1">The sequence shown here is derived from an EMBL/GenBank/DDBJ whole genome shotgun (WGS) entry which is preliminary data.</text>
</comment>
<organism evidence="1 2">
    <name type="scientific">Pistacia atlantica</name>
    <dbReference type="NCBI Taxonomy" id="434234"/>
    <lineage>
        <taxon>Eukaryota</taxon>
        <taxon>Viridiplantae</taxon>
        <taxon>Streptophyta</taxon>
        <taxon>Embryophyta</taxon>
        <taxon>Tracheophyta</taxon>
        <taxon>Spermatophyta</taxon>
        <taxon>Magnoliopsida</taxon>
        <taxon>eudicotyledons</taxon>
        <taxon>Gunneridae</taxon>
        <taxon>Pentapetalae</taxon>
        <taxon>rosids</taxon>
        <taxon>malvids</taxon>
        <taxon>Sapindales</taxon>
        <taxon>Anacardiaceae</taxon>
        <taxon>Pistacia</taxon>
    </lineage>
</organism>
<proteinExistence type="predicted"/>
<sequence length="217" mass="23320">MCSNHAFAPTPWLLDSYFRKLHKLCFTTTSSFRSNGCLILISYVGGKHHLLLGIINPGSEGFQKLFFGQEEIAIPVHSTVLSELIHIDLARLTDMENFIEAASATHPTADVFINFASFRSAAASSMAALKQPTIRVVAIIAEGVPEADTKQLIAYARANNKVVIGPATVGGIQAGAFKIGDTAGTIDNIIQSKLYRPGSVGFVSKSVCYSFLSHSIC</sequence>